<dbReference type="Proteomes" id="UP000448867">
    <property type="component" value="Unassembled WGS sequence"/>
</dbReference>
<protein>
    <submittedName>
        <fullName evidence="1">Uncharacterized protein</fullName>
    </submittedName>
</protein>
<evidence type="ECO:0000313" key="1">
    <source>
        <dbReference type="EMBL" id="MRX70771.1"/>
    </source>
</evidence>
<dbReference type="AlphaFoldDB" id="A0A7X2IVX3"/>
<dbReference type="EMBL" id="WKKI01000001">
    <property type="protein sequence ID" value="MRX70771.1"/>
    <property type="molecule type" value="Genomic_DNA"/>
</dbReference>
<name>A0A7X2IVX3_9BACI</name>
<comment type="caution">
    <text evidence="1">The sequence shown here is derived from an EMBL/GenBank/DDBJ whole genome shotgun (WGS) entry which is preliminary data.</text>
</comment>
<organism evidence="1 2">
    <name type="scientific">Metabacillus lacus</name>
    <dbReference type="NCBI Taxonomy" id="1983721"/>
    <lineage>
        <taxon>Bacteria</taxon>
        <taxon>Bacillati</taxon>
        <taxon>Bacillota</taxon>
        <taxon>Bacilli</taxon>
        <taxon>Bacillales</taxon>
        <taxon>Bacillaceae</taxon>
        <taxon>Metabacillus</taxon>
    </lineage>
</organism>
<proteinExistence type="predicted"/>
<dbReference type="RefSeq" id="WP_154305891.1">
    <property type="nucleotide sequence ID" value="NZ_WKKI01000001.1"/>
</dbReference>
<accession>A0A7X2IVX3</accession>
<sequence length="95" mass="11511">MIASQSYIKVIRKMEWNRQLFEEVELRIELYEDKIVTGANSFRLQDVFDVSFKYSDASYGFLYLHTNQGVFPYTVKNVPHDFIFHYQETRKLWKC</sequence>
<dbReference type="OrthoDB" id="2691759at2"/>
<reference evidence="1 2" key="1">
    <citation type="submission" date="2019-11" db="EMBL/GenBank/DDBJ databases">
        <title>Bacillus lacus genome.</title>
        <authorList>
            <person name="Allen C.J."/>
            <person name="Newman J.D."/>
        </authorList>
    </citation>
    <scope>NUCLEOTIDE SEQUENCE [LARGE SCALE GENOMIC DNA]</scope>
    <source>
        <strain evidence="1 2">KCTC 33946</strain>
    </source>
</reference>
<gene>
    <name evidence="1" type="ORF">GJU40_01140</name>
</gene>
<keyword evidence="2" id="KW-1185">Reference proteome</keyword>
<evidence type="ECO:0000313" key="2">
    <source>
        <dbReference type="Proteomes" id="UP000448867"/>
    </source>
</evidence>